<dbReference type="Pfam" id="PF19717">
    <property type="entry name" value="DUF6212"/>
    <property type="match status" value="1"/>
</dbReference>
<protein>
    <submittedName>
        <fullName evidence="2">Uncharacterized protein</fullName>
    </submittedName>
</protein>
<dbReference type="KEGG" id="mee:DA075_34885"/>
<keyword evidence="2" id="KW-0614">Plasmid</keyword>
<evidence type="ECO:0000313" key="3">
    <source>
        <dbReference type="Proteomes" id="UP000244755"/>
    </source>
</evidence>
<dbReference type="InterPro" id="IPR046184">
    <property type="entry name" value="DUF6212"/>
</dbReference>
<dbReference type="AlphaFoldDB" id="A0A2R4WWZ3"/>
<sequence length="487" mass="53899">MPKESIHHVVLSEQQIAALRGFEVSDVAQESDGRFLARPVVGVVLDHDFINAHPMAIAKLRQIAPRIDGSDPIYDLSADPAGLLDWQLSRAFGLSGRFLADLGAGHLEIGRLQQMMQEHLEALQEAQRVVHEAVPPQPRLGVFLPPGSTSLQPSDLRDVVSISQNSKREFRAVHAFEIHVAEPNRDPSPVVVIRLLAAHSRGVLGTWTVPAHTLDVGWNRFDCPFMPRPLDEPVLIEIRWEPDAAPRFALSLGEITADPRLGLVRSDGTVDDRSLAVRIYTGAPGLRLPFQGWGRLPDGYPAAERPSQVIIDELLPTVEYFGGLEEPRAELLRYVDERAGLFLHPSAEGTHVAVIRNVRIDDVRAITADVTLAHDLAAPTEFGLFAAPVDMPLTLKQPSPKSHQPKWLRVGNPRRKSENDAVHDNFHANATWLRLKAREQGQLVFEPTDTLGDSFNIYLATRQTGGGTNHAMAHFLHLVAIREKRQA</sequence>
<feature type="region of interest" description="Disordered" evidence="1">
    <location>
        <begin position="395"/>
        <end position="419"/>
    </location>
</feature>
<reference evidence="2 3" key="1">
    <citation type="submission" date="2018-04" db="EMBL/GenBank/DDBJ databases">
        <title>Methylobacterium sp. PR1016A genome.</title>
        <authorList>
            <person name="Park W."/>
        </authorList>
    </citation>
    <scope>NUCLEOTIDE SEQUENCE [LARGE SCALE GENOMIC DNA]</scope>
    <source>
        <strain evidence="2 3">PR1016A</strain>
        <plasmid evidence="2 3">unnamed1</plasmid>
    </source>
</reference>
<dbReference type="Proteomes" id="UP000244755">
    <property type="component" value="Plasmid unnamed1"/>
</dbReference>
<organism evidence="2 3">
    <name type="scientific">Methylobacterium currus</name>
    <dbReference type="NCBI Taxonomy" id="2051553"/>
    <lineage>
        <taxon>Bacteria</taxon>
        <taxon>Pseudomonadati</taxon>
        <taxon>Pseudomonadota</taxon>
        <taxon>Alphaproteobacteria</taxon>
        <taxon>Hyphomicrobiales</taxon>
        <taxon>Methylobacteriaceae</taxon>
        <taxon>Methylobacterium</taxon>
    </lineage>
</organism>
<name>A0A2R4WWZ3_9HYPH</name>
<evidence type="ECO:0000256" key="1">
    <source>
        <dbReference type="SAM" id="MobiDB-lite"/>
    </source>
</evidence>
<gene>
    <name evidence="2" type="ORF">DA075_34885</name>
</gene>
<accession>A0A2R4WWZ3</accession>
<proteinExistence type="predicted"/>
<keyword evidence="3" id="KW-1185">Reference proteome</keyword>
<dbReference type="EMBL" id="CP028845">
    <property type="protein sequence ID" value="AWB26058.1"/>
    <property type="molecule type" value="Genomic_DNA"/>
</dbReference>
<geneLocation type="plasmid" evidence="2 3">
    <name>unnamed1</name>
</geneLocation>
<evidence type="ECO:0000313" key="2">
    <source>
        <dbReference type="EMBL" id="AWB26058.1"/>
    </source>
</evidence>